<evidence type="ECO:0000313" key="4">
    <source>
        <dbReference type="EMBL" id="RPM21569.1"/>
    </source>
</evidence>
<sequence length="410" mass="44968">MDALLILGGLLLMVAGYIWVIVLAFGTGLLWGYGSLFPPVALAYIGVHWRTARKGVGLAALGCIPLVVGLALLASHDAARLEAILSLRWLKPEARPPAELAIALSGEFNGKPFAPQSGELIGGVLSLRQGHDFYAQRELQIRLPAQPLGALRLDVLPEDGGALPEVELSWLQPDQDLPEARRLLRGYTLHLDLRPKAPNRLEGEFHLSLPSDYRTTLSGHVELYTDRLRYRHGKVDLGYDSDDTLALVLRDYLQRRFASRDVSLVRAPSWRAASHARPLRIEALVAGQAQVLELTLEKNARREWTVRGDAFPALPAEPATVAAAAAPPEPQALPAPGNATLDLELVQVEPQRYSQRLVKATTVRGRIAEGRFTGLDSEGRLVIRREMPGAGEASYLLRPAEIARLELLER</sequence>
<keyword evidence="1" id="KW-1133">Transmembrane helix</keyword>
<dbReference type="AlphaFoldDB" id="A0A0C7CYR1"/>
<dbReference type="RefSeq" id="WP_003117757.1">
    <property type="nucleotide sequence ID" value="NZ_AP014839.1"/>
</dbReference>
<evidence type="ECO:0000259" key="2">
    <source>
        <dbReference type="Pfam" id="PF02237"/>
    </source>
</evidence>
<reference evidence="4 6" key="3">
    <citation type="submission" date="2019-01" db="EMBL/GenBank/DDBJ databases">
        <title>The Pseudomonas aeruginosa pan-genome provides new insights on its population structure, horizontal gene transfer and pathogenicity.</title>
        <authorList>
            <person name="Freschi L."/>
            <person name="Vincent A.T."/>
            <person name="Jeukens J."/>
            <person name="Emond-Rheault J.-G."/>
            <person name="Kukavica-Ibrulj I."/>
            <person name="Dupont M.-J."/>
            <person name="Charette S.J."/>
            <person name="Boyle B."/>
            <person name="Levesque R.C."/>
        </authorList>
    </citation>
    <scope>NUCLEOTIDE SEQUENCE [LARGE SCALE GENOMIC DNA]</scope>
    <source>
        <strain evidence="4 6">PA-W36</strain>
    </source>
</reference>
<comment type="caution">
    <text evidence="3">The sequence shown here is derived from an EMBL/GenBank/DDBJ whole genome shotgun (WGS) entry which is preliminary data.</text>
</comment>
<dbReference type="Pfam" id="PF02237">
    <property type="entry name" value="BPL_C"/>
    <property type="match status" value="1"/>
</dbReference>
<reference evidence="4 6" key="2">
    <citation type="submission" date="2017-08" db="EMBL/GenBank/DDBJ databases">
        <authorList>
            <person name="Feschi L."/>
            <person name="Jeukens J."/>
            <person name="Emond-Rheault J.-G."/>
            <person name="Kukavica-Ibrulj I."/>
            <person name="Boyle B."/>
            <person name="Levesque R.C."/>
        </authorList>
    </citation>
    <scope>NUCLEOTIDE SEQUENCE [LARGE SCALE GENOMIC DNA]</scope>
    <source>
        <strain evidence="4 6">PA-W36</strain>
    </source>
</reference>
<feature type="transmembrane region" description="Helical" evidence="1">
    <location>
        <begin position="31"/>
        <end position="49"/>
    </location>
</feature>
<reference evidence="3 5" key="1">
    <citation type="submission" date="2017-05" db="EMBL/GenBank/DDBJ databases">
        <authorList>
            <person name="Song R."/>
            <person name="Chenine A.L."/>
            <person name="Ruprecht R.M."/>
        </authorList>
    </citation>
    <scope>NUCLEOTIDE SEQUENCE [LARGE SCALE GENOMIC DNA]</scope>
    <source>
        <strain evidence="3 5">S567_C10_BS</strain>
    </source>
</reference>
<gene>
    <name evidence="3" type="ORF">CAZ10_28660</name>
    <name evidence="4" type="ORF">IPC1295_04705</name>
</gene>
<dbReference type="EMBL" id="NSNE01000002">
    <property type="protein sequence ID" value="RPM21569.1"/>
    <property type="molecule type" value="Genomic_DNA"/>
</dbReference>
<dbReference type="EMBL" id="NFFZ01000020">
    <property type="protein sequence ID" value="OTI56759.1"/>
    <property type="molecule type" value="Genomic_DNA"/>
</dbReference>
<dbReference type="Proteomes" id="UP000284767">
    <property type="component" value="Unassembled WGS sequence"/>
</dbReference>
<keyword evidence="1" id="KW-0812">Transmembrane</keyword>
<proteinExistence type="predicted"/>
<evidence type="ECO:0000256" key="1">
    <source>
        <dbReference type="SAM" id="Phobius"/>
    </source>
</evidence>
<feature type="transmembrane region" description="Helical" evidence="1">
    <location>
        <begin position="56"/>
        <end position="74"/>
    </location>
</feature>
<accession>A0A0C7CYR1</accession>
<dbReference type="InterPro" id="IPR003142">
    <property type="entry name" value="BPL_C"/>
</dbReference>
<dbReference type="Proteomes" id="UP000194857">
    <property type="component" value="Unassembled WGS sequence"/>
</dbReference>
<feature type="transmembrane region" description="Helical" evidence="1">
    <location>
        <begin position="5"/>
        <end position="25"/>
    </location>
</feature>
<keyword evidence="1" id="KW-0472">Membrane</keyword>
<protein>
    <submittedName>
        <fullName evidence="3">MFS transporter</fullName>
    </submittedName>
</protein>
<evidence type="ECO:0000313" key="5">
    <source>
        <dbReference type="Proteomes" id="UP000194857"/>
    </source>
</evidence>
<evidence type="ECO:0000313" key="6">
    <source>
        <dbReference type="Proteomes" id="UP000284767"/>
    </source>
</evidence>
<organism evidence="3 5">
    <name type="scientific">Pseudomonas aeruginosa</name>
    <dbReference type="NCBI Taxonomy" id="287"/>
    <lineage>
        <taxon>Bacteria</taxon>
        <taxon>Pseudomonadati</taxon>
        <taxon>Pseudomonadota</taxon>
        <taxon>Gammaproteobacteria</taxon>
        <taxon>Pseudomonadales</taxon>
        <taxon>Pseudomonadaceae</taxon>
        <taxon>Pseudomonas</taxon>
    </lineage>
</organism>
<name>A0A0C7CYR1_PSEAI</name>
<feature type="domain" description="Biotin protein ligase C-terminal" evidence="2">
    <location>
        <begin position="358"/>
        <end position="385"/>
    </location>
</feature>
<evidence type="ECO:0000313" key="3">
    <source>
        <dbReference type="EMBL" id="OTI56759.1"/>
    </source>
</evidence>